<dbReference type="SUPFAM" id="SSF53850">
    <property type="entry name" value="Periplasmic binding protein-like II"/>
    <property type="match status" value="1"/>
</dbReference>
<feature type="chain" id="PRO_5039702118" description="Probable sugar-binding periplasmic protein" evidence="7">
    <location>
        <begin position="29"/>
        <end position="449"/>
    </location>
</feature>
<proteinExistence type="inferred from homology"/>
<accession>G8WQ75</accession>
<dbReference type="AlphaFoldDB" id="F8JR38"/>
<dbReference type="PATRIC" id="fig|1003195.11.peg.3312"/>
<sequence>MLRPTRARLTRACAAVTAAASIALLAGACTGQGGTRADDDPNKPVTINFWHGWSAPSEVKAVNAAIAGFEKAHPAIHVHAVANVNDDKVNQALRTSGPDAPDVISSFSTDNVGGFCHSGALTDLTPFLKKSGIDPRRTFPKPMLDYTAYQGVRCTLPLLGDAYGLYYNKDAFKAAGIQEPPKTWSQFKADAVKLTKTSGDKYSQLGFMPDFHGYETRPSHYVAQWNPVYFDAQGKAQLAKDPSFGKMFTFQKDLVDSLGGYAKLEKYRNTFGDEYGSKNPFHTGQVAMSLDGEWRLGMAEAAGVKFPIGVAPLPVPDDQASTYGKGYITGTIIGVAAHSAKQNAAWEFVKYLTTDTDAVVNFANGIHNVPSTLAALDSPKLVADPGFRTFLDIARNPRSSTTPASPNGGQYITSMEDFAYSYESGRTTDLAGGLARLDAQIDRDTAQAK</sequence>
<dbReference type="EMBL" id="CP003219">
    <property type="protein sequence ID" value="AEW94135.1"/>
    <property type="molecule type" value="Genomic_DNA"/>
</dbReference>
<comment type="similarity">
    <text evidence="2">Belongs to the bacterial solute-binding protein 1 family.</text>
</comment>
<dbReference type="PANTHER" id="PTHR43649:SF28">
    <property type="entry name" value="BINDING PROTEIN COMPONENT OF ABC SUGAR TRANSPORTER-RELATED"/>
    <property type="match status" value="1"/>
</dbReference>
<dbReference type="HOGENOM" id="CLU_031285_10_0_11"/>
<dbReference type="Pfam" id="PF01547">
    <property type="entry name" value="SBP_bac_1"/>
    <property type="match status" value="1"/>
</dbReference>
<keyword evidence="3" id="KW-0813">Transport</keyword>
<dbReference type="STRING" id="1003195.SCATT_17640"/>
<evidence type="ECO:0000256" key="5">
    <source>
        <dbReference type="ARBA" id="ARBA00049629"/>
    </source>
</evidence>
<protein>
    <recommendedName>
        <fullName evidence="6">Probable sugar-binding periplasmic protein</fullName>
    </recommendedName>
</protein>
<dbReference type="InterPro" id="IPR006059">
    <property type="entry name" value="SBP"/>
</dbReference>
<dbReference type="InterPro" id="IPR050490">
    <property type="entry name" value="Bact_solute-bd_prot1"/>
</dbReference>
<gene>
    <name evidence="8" type="ordered locus">SCATT_17640</name>
</gene>
<dbReference type="OrthoDB" id="9795467at2"/>
<dbReference type="eggNOG" id="COG1653">
    <property type="taxonomic scope" value="Bacteria"/>
</dbReference>
<feature type="signal peptide" evidence="7">
    <location>
        <begin position="1"/>
        <end position="28"/>
    </location>
</feature>
<evidence type="ECO:0000256" key="3">
    <source>
        <dbReference type="ARBA" id="ARBA00022448"/>
    </source>
</evidence>
<dbReference type="KEGG" id="sct:SCAT_1768"/>
<dbReference type="RefSeq" id="WP_014142526.1">
    <property type="nucleotide sequence ID" value="NC_016111.1"/>
</dbReference>
<evidence type="ECO:0000256" key="6">
    <source>
        <dbReference type="ARBA" id="ARBA00049753"/>
    </source>
</evidence>
<dbReference type="Gene3D" id="3.40.190.10">
    <property type="entry name" value="Periplasmic binding protein-like II"/>
    <property type="match status" value="2"/>
</dbReference>
<evidence type="ECO:0000256" key="7">
    <source>
        <dbReference type="SAM" id="SignalP"/>
    </source>
</evidence>
<evidence type="ECO:0000256" key="4">
    <source>
        <dbReference type="ARBA" id="ARBA00022729"/>
    </source>
</evidence>
<accession>F8JR38</accession>
<dbReference type="CDD" id="cd14748">
    <property type="entry name" value="PBP2_UgpB"/>
    <property type="match status" value="1"/>
</dbReference>
<reference evidence="9" key="1">
    <citation type="submission" date="2011-12" db="EMBL/GenBank/DDBJ databases">
        <title>Complete genome sequence of Streptomyces cattleya strain DSM 46488.</title>
        <authorList>
            <person name="Ou H.-Y."/>
            <person name="Li P."/>
            <person name="Zhao C."/>
            <person name="O'Hagan D."/>
            <person name="Deng Z."/>
        </authorList>
    </citation>
    <scope>NUCLEOTIDE SEQUENCE [LARGE SCALE GENOMIC DNA]</scope>
    <source>
        <strain evidence="9">ATCC 35852 / DSM 46488 / JCM 4925 / NBRC 14057 / NRRL 8057</strain>
    </source>
</reference>
<evidence type="ECO:0000313" key="8">
    <source>
        <dbReference type="EMBL" id="AEW94135.1"/>
    </source>
</evidence>
<dbReference type="KEGG" id="scy:SCATT_17640"/>
<keyword evidence="9" id="KW-1185">Reference proteome</keyword>
<name>F8JR38_STREN</name>
<dbReference type="GO" id="GO:0030313">
    <property type="term" value="C:cell envelope"/>
    <property type="evidence" value="ECO:0007669"/>
    <property type="project" value="UniProtKB-SubCell"/>
</dbReference>
<evidence type="ECO:0000313" key="9">
    <source>
        <dbReference type="Proteomes" id="UP000007842"/>
    </source>
</evidence>
<evidence type="ECO:0000256" key="1">
    <source>
        <dbReference type="ARBA" id="ARBA00004196"/>
    </source>
</evidence>
<evidence type="ECO:0000256" key="2">
    <source>
        <dbReference type="ARBA" id="ARBA00008520"/>
    </source>
</evidence>
<comment type="function">
    <text evidence="5">Part of a binding-protein-dependent transport system for a sugar.</text>
</comment>
<keyword evidence="4 7" id="KW-0732">Signal</keyword>
<comment type="subcellular location">
    <subcellularLocation>
        <location evidence="1">Cell envelope</location>
    </subcellularLocation>
</comment>
<organism evidence="8 9">
    <name type="scientific">Streptantibioticus cattleyicolor (strain ATCC 35852 / DSM 46488 / JCM 4925 / NBRC 14057 / NRRL 8057)</name>
    <name type="common">Streptomyces cattleya</name>
    <dbReference type="NCBI Taxonomy" id="1003195"/>
    <lineage>
        <taxon>Bacteria</taxon>
        <taxon>Bacillati</taxon>
        <taxon>Actinomycetota</taxon>
        <taxon>Actinomycetes</taxon>
        <taxon>Kitasatosporales</taxon>
        <taxon>Streptomycetaceae</taxon>
        <taxon>Streptantibioticus</taxon>
    </lineage>
</organism>
<dbReference type="PROSITE" id="PS51257">
    <property type="entry name" value="PROKAR_LIPOPROTEIN"/>
    <property type="match status" value="1"/>
</dbReference>
<dbReference type="Proteomes" id="UP000007842">
    <property type="component" value="Chromosome"/>
</dbReference>
<dbReference type="PANTHER" id="PTHR43649">
    <property type="entry name" value="ARABINOSE-BINDING PROTEIN-RELATED"/>
    <property type="match status" value="1"/>
</dbReference>